<feature type="domain" description="VOC" evidence="1">
    <location>
        <begin position="14"/>
        <end position="140"/>
    </location>
</feature>
<dbReference type="Gene3D" id="3.10.180.10">
    <property type="entry name" value="2,3-Dihydroxybiphenyl 1,2-Dioxygenase, domain 1"/>
    <property type="match status" value="1"/>
</dbReference>
<protein>
    <submittedName>
        <fullName evidence="2">Putative ring-cleaving dioxygenase MhqA</fullName>
        <ecNumber evidence="2">1.13.11.-</ecNumber>
    </submittedName>
</protein>
<keyword evidence="2" id="KW-0223">Dioxygenase</keyword>
<organism evidence="2 3">
    <name type="scientific">Ruegeria denitrificans</name>
    <dbReference type="NCBI Taxonomy" id="1715692"/>
    <lineage>
        <taxon>Bacteria</taxon>
        <taxon>Pseudomonadati</taxon>
        <taxon>Pseudomonadota</taxon>
        <taxon>Alphaproteobacteria</taxon>
        <taxon>Rhodobacterales</taxon>
        <taxon>Roseobacteraceae</taxon>
        <taxon>Ruegeria</taxon>
    </lineage>
</organism>
<sequence>MSKSSQIKKIQTQGVHHITINGADRQTSIDFWEGVLGMPFIFEQPNLDNPNEGHLYFDPGDGRLITIFTNEDLKPDATPVPEAVGSLHHLALNVSQATFWQIAARLDVRGVDHSGPVDRGFMDSIYFRDPLGLRLELASYRFEPPEGCRHAEVMIEAHKIRVARGDHHIDREHLADAIELLVELKQNSLSEDRSSRNAY</sequence>
<dbReference type="InterPro" id="IPR004360">
    <property type="entry name" value="Glyas_Fos-R_dOase_dom"/>
</dbReference>
<evidence type="ECO:0000313" key="3">
    <source>
        <dbReference type="Proteomes" id="UP000051260"/>
    </source>
</evidence>
<dbReference type="SUPFAM" id="SSF54593">
    <property type="entry name" value="Glyoxalase/Bleomycin resistance protein/Dihydroxybiphenyl dioxygenase"/>
    <property type="match status" value="1"/>
</dbReference>
<evidence type="ECO:0000313" key="2">
    <source>
        <dbReference type="EMBL" id="CUJ82950.1"/>
    </source>
</evidence>
<reference evidence="3" key="1">
    <citation type="submission" date="2015-09" db="EMBL/GenBank/DDBJ databases">
        <authorList>
            <person name="Rodrigo-Torres L."/>
            <person name="Arahal D.R."/>
        </authorList>
    </citation>
    <scope>NUCLEOTIDE SEQUENCE [LARGE SCALE GENOMIC DNA]</scope>
    <source>
        <strain evidence="3">CECT 5091</strain>
    </source>
</reference>
<keyword evidence="2" id="KW-0560">Oxidoreductase</keyword>
<name>A0A0P1I0F5_9RHOB</name>
<dbReference type="GO" id="GO:0051213">
    <property type="term" value="F:dioxygenase activity"/>
    <property type="evidence" value="ECO:0007669"/>
    <property type="project" value="UniProtKB-KW"/>
</dbReference>
<keyword evidence="3" id="KW-1185">Reference proteome</keyword>
<accession>A0A0P1I0F5</accession>
<dbReference type="PROSITE" id="PS51819">
    <property type="entry name" value="VOC"/>
    <property type="match status" value="1"/>
</dbReference>
<dbReference type="PANTHER" id="PTHR36110">
    <property type="entry name" value="RING-CLEAVING DIOXYGENASE MHQE-RELATED"/>
    <property type="match status" value="1"/>
</dbReference>
<dbReference type="InterPro" id="IPR029068">
    <property type="entry name" value="Glyas_Bleomycin-R_OHBP_Dase"/>
</dbReference>
<dbReference type="InterPro" id="IPR037523">
    <property type="entry name" value="VOC_core"/>
</dbReference>
<dbReference type="Pfam" id="PF00903">
    <property type="entry name" value="Glyoxalase"/>
    <property type="match status" value="1"/>
</dbReference>
<dbReference type="Proteomes" id="UP000051260">
    <property type="component" value="Unassembled WGS sequence"/>
</dbReference>
<evidence type="ECO:0000259" key="1">
    <source>
        <dbReference type="PROSITE" id="PS51819"/>
    </source>
</evidence>
<dbReference type="EMBL" id="CYUD01000001">
    <property type="protein sequence ID" value="CUJ82950.1"/>
    <property type="molecule type" value="Genomic_DNA"/>
</dbReference>
<gene>
    <name evidence="2" type="primary">mhqA_1</name>
    <name evidence="2" type="ORF">RUE5091_00051</name>
</gene>
<dbReference type="AlphaFoldDB" id="A0A0P1I0F5"/>
<dbReference type="PANTHER" id="PTHR36110:SF4">
    <property type="entry name" value="RING-CLEAVING DIOXYGENASE MHQA-RELATED"/>
    <property type="match status" value="1"/>
</dbReference>
<dbReference type="InterPro" id="IPR052537">
    <property type="entry name" value="Extradiol_RC_dioxygenase"/>
</dbReference>
<dbReference type="STRING" id="1715692.RUE5091_00051"/>
<proteinExistence type="predicted"/>
<dbReference type="EC" id="1.13.11.-" evidence="2"/>